<evidence type="ECO:0000256" key="6">
    <source>
        <dbReference type="SAM" id="Phobius"/>
    </source>
</evidence>
<evidence type="ECO:0000256" key="2">
    <source>
        <dbReference type="ARBA" id="ARBA00022692"/>
    </source>
</evidence>
<keyword evidence="4 6" id="KW-0472">Membrane</keyword>
<dbReference type="InterPro" id="IPR005828">
    <property type="entry name" value="MFS_sugar_transport-like"/>
</dbReference>
<gene>
    <name evidence="8" type="ORF">ESCO_000083</name>
</gene>
<dbReference type="GO" id="GO:0005351">
    <property type="term" value="F:carbohydrate:proton symporter activity"/>
    <property type="evidence" value="ECO:0007669"/>
    <property type="project" value="TreeGrafter"/>
</dbReference>
<reference evidence="8 9" key="1">
    <citation type="submission" date="2015-07" db="EMBL/GenBank/DDBJ databases">
        <title>The genome of the fungus Escovopsis weberi, a specialized disease agent of ant agriculture.</title>
        <authorList>
            <person name="de Man T.J."/>
            <person name="Stajich J.E."/>
            <person name="Kubicek C.P."/>
            <person name="Chenthamara K."/>
            <person name="Atanasova L."/>
            <person name="Druzhinina I.S."/>
            <person name="Birnbaum S."/>
            <person name="Barribeau S.M."/>
            <person name="Teiling C."/>
            <person name="Suen G."/>
            <person name="Currie C."/>
            <person name="Gerardo N.M."/>
        </authorList>
    </citation>
    <scope>NUCLEOTIDE SEQUENCE [LARGE SCALE GENOMIC DNA]</scope>
</reference>
<dbReference type="Pfam" id="PF00083">
    <property type="entry name" value="Sugar_tr"/>
    <property type="match status" value="1"/>
</dbReference>
<dbReference type="Proteomes" id="UP000053831">
    <property type="component" value="Unassembled WGS sequence"/>
</dbReference>
<sequence length="193" mass="20639">MARIGRRPLYLAGLLAMAAVLLATGLSTLASSSSSSSNAAAAHWAAGSLLLAYIFVYDCTVSLVSELPSTRLRTKSMVLARGAYNAVSIASNVVTPRMLNPTAWGWCARCGFFWAGSCVACAAWAFWRLPEPRGRTYGELDRLFEARVPARRFASTVLEAVDADLRPARPDKVGGTGATGERPTGEEQQEIVP</sequence>
<feature type="transmembrane region" description="Helical" evidence="6">
    <location>
        <begin position="106"/>
        <end position="127"/>
    </location>
</feature>
<keyword evidence="3 6" id="KW-1133">Transmembrane helix</keyword>
<dbReference type="PANTHER" id="PTHR48022">
    <property type="entry name" value="PLASTIDIC GLUCOSE TRANSPORTER 4"/>
    <property type="match status" value="1"/>
</dbReference>
<evidence type="ECO:0000256" key="5">
    <source>
        <dbReference type="SAM" id="MobiDB-lite"/>
    </source>
</evidence>
<evidence type="ECO:0000313" key="9">
    <source>
        <dbReference type="Proteomes" id="UP000053831"/>
    </source>
</evidence>
<evidence type="ECO:0000256" key="3">
    <source>
        <dbReference type="ARBA" id="ARBA00022989"/>
    </source>
</evidence>
<dbReference type="GO" id="GO:0016020">
    <property type="term" value="C:membrane"/>
    <property type="evidence" value="ECO:0007669"/>
    <property type="project" value="UniProtKB-SubCell"/>
</dbReference>
<dbReference type="InterPro" id="IPR050360">
    <property type="entry name" value="MFS_Sugar_Transporters"/>
</dbReference>
<evidence type="ECO:0000256" key="7">
    <source>
        <dbReference type="SAM" id="SignalP"/>
    </source>
</evidence>
<evidence type="ECO:0000256" key="1">
    <source>
        <dbReference type="ARBA" id="ARBA00004141"/>
    </source>
</evidence>
<name>A0A0M9VUA7_ESCWE</name>
<dbReference type="EMBL" id="LGSR01000020">
    <property type="protein sequence ID" value="KOS19712.1"/>
    <property type="molecule type" value="Genomic_DNA"/>
</dbReference>
<protein>
    <submittedName>
        <fullName evidence="8">Maltose permease MAL61</fullName>
    </submittedName>
</protein>
<organism evidence="8 9">
    <name type="scientific">Escovopsis weberi</name>
    <dbReference type="NCBI Taxonomy" id="150374"/>
    <lineage>
        <taxon>Eukaryota</taxon>
        <taxon>Fungi</taxon>
        <taxon>Dikarya</taxon>
        <taxon>Ascomycota</taxon>
        <taxon>Pezizomycotina</taxon>
        <taxon>Sordariomycetes</taxon>
        <taxon>Hypocreomycetidae</taxon>
        <taxon>Hypocreales</taxon>
        <taxon>Hypocreaceae</taxon>
        <taxon>Escovopsis</taxon>
    </lineage>
</organism>
<dbReference type="STRING" id="150374.A0A0M9VUA7"/>
<dbReference type="OrthoDB" id="4062836at2759"/>
<comment type="caution">
    <text evidence="8">The sequence shown here is derived from an EMBL/GenBank/DDBJ whole genome shotgun (WGS) entry which is preliminary data.</text>
</comment>
<dbReference type="SUPFAM" id="SSF103473">
    <property type="entry name" value="MFS general substrate transporter"/>
    <property type="match status" value="1"/>
</dbReference>
<feature type="signal peptide" evidence="7">
    <location>
        <begin position="1"/>
        <end position="23"/>
    </location>
</feature>
<accession>A0A0M9VUA7</accession>
<dbReference type="PANTHER" id="PTHR48022:SF5">
    <property type="entry name" value="ALPHA-GLUCOSIDES PERMEASE MPH2-RELATED"/>
    <property type="match status" value="1"/>
</dbReference>
<evidence type="ECO:0000256" key="4">
    <source>
        <dbReference type="ARBA" id="ARBA00023136"/>
    </source>
</evidence>
<dbReference type="AlphaFoldDB" id="A0A0M9VUA7"/>
<dbReference type="InterPro" id="IPR036259">
    <property type="entry name" value="MFS_trans_sf"/>
</dbReference>
<evidence type="ECO:0000313" key="8">
    <source>
        <dbReference type="EMBL" id="KOS19712.1"/>
    </source>
</evidence>
<proteinExistence type="predicted"/>
<keyword evidence="7" id="KW-0732">Signal</keyword>
<keyword evidence="2 6" id="KW-0812">Transmembrane</keyword>
<dbReference type="Gene3D" id="1.20.1250.20">
    <property type="entry name" value="MFS general substrate transporter like domains"/>
    <property type="match status" value="1"/>
</dbReference>
<comment type="subcellular location">
    <subcellularLocation>
        <location evidence="1">Membrane</location>
        <topology evidence="1">Multi-pass membrane protein</topology>
    </subcellularLocation>
</comment>
<feature type="chain" id="PRO_5005839319" evidence="7">
    <location>
        <begin position="24"/>
        <end position="193"/>
    </location>
</feature>
<feature type="region of interest" description="Disordered" evidence="5">
    <location>
        <begin position="167"/>
        <end position="193"/>
    </location>
</feature>
<keyword evidence="9" id="KW-1185">Reference proteome</keyword>
<feature type="transmembrane region" description="Helical" evidence="6">
    <location>
        <begin position="42"/>
        <end position="64"/>
    </location>
</feature>